<organism evidence="2 3">
    <name type="scientific">Linum trigynum</name>
    <dbReference type="NCBI Taxonomy" id="586398"/>
    <lineage>
        <taxon>Eukaryota</taxon>
        <taxon>Viridiplantae</taxon>
        <taxon>Streptophyta</taxon>
        <taxon>Embryophyta</taxon>
        <taxon>Tracheophyta</taxon>
        <taxon>Spermatophyta</taxon>
        <taxon>Magnoliopsida</taxon>
        <taxon>eudicotyledons</taxon>
        <taxon>Gunneridae</taxon>
        <taxon>Pentapetalae</taxon>
        <taxon>rosids</taxon>
        <taxon>fabids</taxon>
        <taxon>Malpighiales</taxon>
        <taxon>Linaceae</taxon>
        <taxon>Linum</taxon>
    </lineage>
</organism>
<evidence type="ECO:0008006" key="4">
    <source>
        <dbReference type="Google" id="ProtNLM"/>
    </source>
</evidence>
<reference evidence="2 3" key="1">
    <citation type="submission" date="2024-04" db="EMBL/GenBank/DDBJ databases">
        <authorList>
            <person name="Fracassetti M."/>
        </authorList>
    </citation>
    <scope>NUCLEOTIDE SEQUENCE [LARGE SCALE GENOMIC DNA]</scope>
</reference>
<evidence type="ECO:0000313" key="2">
    <source>
        <dbReference type="EMBL" id="CAL1377197.1"/>
    </source>
</evidence>
<dbReference type="Proteomes" id="UP001497516">
    <property type="component" value="Chromosome 3"/>
</dbReference>
<evidence type="ECO:0000256" key="1">
    <source>
        <dbReference type="SAM" id="Coils"/>
    </source>
</evidence>
<feature type="coiled-coil region" evidence="1">
    <location>
        <begin position="153"/>
        <end position="187"/>
    </location>
</feature>
<gene>
    <name evidence="2" type="ORF">LTRI10_LOCUS18864</name>
</gene>
<protein>
    <recommendedName>
        <fullName evidence="4">Peptidase A1 domain-containing protein</fullName>
    </recommendedName>
</protein>
<keyword evidence="3" id="KW-1185">Reference proteome</keyword>
<dbReference type="AlphaFoldDB" id="A0AAV2DUN4"/>
<proteinExistence type="predicted"/>
<keyword evidence="1" id="KW-0175">Coiled coil</keyword>
<accession>A0AAV2DUN4</accession>
<evidence type="ECO:0000313" key="3">
    <source>
        <dbReference type="Proteomes" id="UP001497516"/>
    </source>
</evidence>
<sequence>MSHFVLSSNHLFLYGTGDGTIVVLDTGSDLNNPASSCDNWKTVGIIPCFAMVDNNSAKSTSYKYLEVYGTAIGGSTLEKLRADLFDSQFLVNREGYQVMYYRSDGSKAMVLGKCSFCQLNNIFGWMRYGVKPPAITMVWNRYDRSSGEAVVDLEELGERAKRLGVAVEEQSKELGDCKSRLKEKEEISEHYKRLLVESKDVMKEKDKDKESALNRLKEVIGDRDGEIRRLRLRLDEAGGSGGNGLGTTGGGDELKEMRDRLVAKEKQVEDFKAAVNAFFRN</sequence>
<name>A0AAV2DUN4_9ROSI</name>
<dbReference type="EMBL" id="OZ034816">
    <property type="protein sequence ID" value="CAL1377197.1"/>
    <property type="molecule type" value="Genomic_DNA"/>
</dbReference>